<dbReference type="GeneID" id="54346353"/>
<evidence type="ECO:0000313" key="1">
    <source>
        <dbReference type="EMBL" id="KAF1925267.1"/>
    </source>
</evidence>
<dbReference type="RefSeq" id="XP_033445519.1">
    <property type="nucleotide sequence ID" value="XM_033588706.1"/>
</dbReference>
<gene>
    <name evidence="1" type="ORF">M421DRAFT_263620</name>
</gene>
<dbReference type="Proteomes" id="UP000800082">
    <property type="component" value="Unassembled WGS sequence"/>
</dbReference>
<accession>A0A6A5RI44</accession>
<organism evidence="1 2">
    <name type="scientific">Didymella exigua CBS 183.55</name>
    <dbReference type="NCBI Taxonomy" id="1150837"/>
    <lineage>
        <taxon>Eukaryota</taxon>
        <taxon>Fungi</taxon>
        <taxon>Dikarya</taxon>
        <taxon>Ascomycota</taxon>
        <taxon>Pezizomycotina</taxon>
        <taxon>Dothideomycetes</taxon>
        <taxon>Pleosporomycetidae</taxon>
        <taxon>Pleosporales</taxon>
        <taxon>Pleosporineae</taxon>
        <taxon>Didymellaceae</taxon>
        <taxon>Didymella</taxon>
    </lineage>
</organism>
<proteinExistence type="predicted"/>
<reference evidence="1" key="1">
    <citation type="journal article" date="2020" name="Stud. Mycol.">
        <title>101 Dothideomycetes genomes: a test case for predicting lifestyles and emergence of pathogens.</title>
        <authorList>
            <person name="Haridas S."/>
            <person name="Albert R."/>
            <person name="Binder M."/>
            <person name="Bloem J."/>
            <person name="Labutti K."/>
            <person name="Salamov A."/>
            <person name="Andreopoulos B."/>
            <person name="Baker S."/>
            <person name="Barry K."/>
            <person name="Bills G."/>
            <person name="Bluhm B."/>
            <person name="Cannon C."/>
            <person name="Castanera R."/>
            <person name="Culley D."/>
            <person name="Daum C."/>
            <person name="Ezra D."/>
            <person name="Gonzalez J."/>
            <person name="Henrissat B."/>
            <person name="Kuo A."/>
            <person name="Liang C."/>
            <person name="Lipzen A."/>
            <person name="Lutzoni F."/>
            <person name="Magnuson J."/>
            <person name="Mondo S."/>
            <person name="Nolan M."/>
            <person name="Ohm R."/>
            <person name="Pangilinan J."/>
            <person name="Park H.-J."/>
            <person name="Ramirez L."/>
            <person name="Alfaro M."/>
            <person name="Sun H."/>
            <person name="Tritt A."/>
            <person name="Yoshinaga Y."/>
            <person name="Zwiers L.-H."/>
            <person name="Turgeon B."/>
            <person name="Goodwin S."/>
            <person name="Spatafora J."/>
            <person name="Crous P."/>
            <person name="Grigoriev I."/>
        </authorList>
    </citation>
    <scope>NUCLEOTIDE SEQUENCE</scope>
    <source>
        <strain evidence="1">CBS 183.55</strain>
    </source>
</reference>
<sequence length="90" mass="10074">MPATDKRSRTDTMLVLPSACSLTYRCHDHPIMADHDKLLFDPGPSCFFASSTLIIIRFSFCSVFCFTEYSVRTKGYVDGYATVIASGVYE</sequence>
<keyword evidence="2" id="KW-1185">Reference proteome</keyword>
<dbReference type="AlphaFoldDB" id="A0A6A5RI44"/>
<dbReference type="EMBL" id="ML978986">
    <property type="protein sequence ID" value="KAF1925267.1"/>
    <property type="molecule type" value="Genomic_DNA"/>
</dbReference>
<protein>
    <submittedName>
        <fullName evidence="1">Uncharacterized protein</fullName>
    </submittedName>
</protein>
<evidence type="ECO:0000313" key="2">
    <source>
        <dbReference type="Proteomes" id="UP000800082"/>
    </source>
</evidence>
<name>A0A6A5RI44_9PLEO</name>